<dbReference type="InterPro" id="IPR009060">
    <property type="entry name" value="UBA-like_sf"/>
</dbReference>
<dbReference type="SUPFAM" id="SSF46934">
    <property type="entry name" value="UBA-like"/>
    <property type="match status" value="1"/>
</dbReference>
<dbReference type="Gene3D" id="1.10.8.10">
    <property type="entry name" value="DNA helicase RuvA subunit, C-terminal domain"/>
    <property type="match status" value="1"/>
</dbReference>
<dbReference type="PANTHER" id="PTHR11741:SF0">
    <property type="entry name" value="ELONGATION FACTOR TS, MITOCHONDRIAL"/>
    <property type="match status" value="1"/>
</dbReference>
<dbReference type="EMBL" id="UINC01079608">
    <property type="protein sequence ID" value="SVC21755.1"/>
    <property type="molecule type" value="Genomic_DNA"/>
</dbReference>
<dbReference type="InterPro" id="IPR014039">
    <property type="entry name" value="Transl_elong_EFTs/EF1B_dimer"/>
</dbReference>
<evidence type="ECO:0000256" key="2">
    <source>
        <dbReference type="ARBA" id="ARBA00022768"/>
    </source>
</evidence>
<dbReference type="HAMAP" id="MF_00050">
    <property type="entry name" value="EF_Ts"/>
    <property type="match status" value="1"/>
</dbReference>
<keyword evidence="3" id="KW-0648">Protein biosynthesis</keyword>
<dbReference type="InterPro" id="IPR001816">
    <property type="entry name" value="Transl_elong_EFTs/EF1B"/>
</dbReference>
<dbReference type="GO" id="GO:0005737">
    <property type="term" value="C:cytoplasm"/>
    <property type="evidence" value="ECO:0007669"/>
    <property type="project" value="UniProtKB-ARBA"/>
</dbReference>
<organism evidence="5">
    <name type="scientific">marine metagenome</name>
    <dbReference type="NCBI Taxonomy" id="408172"/>
    <lineage>
        <taxon>unclassified sequences</taxon>
        <taxon>metagenomes</taxon>
        <taxon>ecological metagenomes</taxon>
    </lineage>
</organism>
<keyword evidence="2" id="KW-0251">Elongation factor</keyword>
<proteinExistence type="inferred from homology"/>
<sequence length="194" mass="21766">MAEITAAMVRQLRDSTGIGMMDCKKALQETDGDLDKAVEFLRKQGMSAVEKRAGRDANEGVITSYIHPGSRLGVLLEVNCETDFVARTDDFQEFARDVAMHIAAEQPVAVGREDLDAAAVEKEKEIYLEQAKNEGKPENIAEKIVQGRLEKYYQEVCLLEQTFVKDPDKTIDQMLTDLTAKIGEKLTIRRFSCF</sequence>
<dbReference type="PROSITE" id="PS01126">
    <property type="entry name" value="EF_TS_1"/>
    <property type="match status" value="1"/>
</dbReference>
<gene>
    <name evidence="5" type="ORF">METZ01_LOCUS274609</name>
</gene>
<dbReference type="Gene3D" id="3.30.479.20">
    <property type="entry name" value="Elongation factor Ts, dimerisation domain"/>
    <property type="match status" value="1"/>
</dbReference>
<dbReference type="InterPro" id="IPR018101">
    <property type="entry name" value="Transl_elong_Ts_CS"/>
</dbReference>
<dbReference type="FunFam" id="1.10.286.20:FF:000001">
    <property type="entry name" value="Elongation factor Ts"/>
    <property type="match status" value="1"/>
</dbReference>
<comment type="similarity">
    <text evidence="1">Belongs to the EF-Ts family.</text>
</comment>
<dbReference type="GO" id="GO:0003746">
    <property type="term" value="F:translation elongation factor activity"/>
    <property type="evidence" value="ECO:0007669"/>
    <property type="project" value="UniProtKB-KW"/>
</dbReference>
<dbReference type="PANTHER" id="PTHR11741">
    <property type="entry name" value="ELONGATION FACTOR TS"/>
    <property type="match status" value="1"/>
</dbReference>
<accession>A0A382KDU8</accession>
<reference evidence="5" key="1">
    <citation type="submission" date="2018-05" db="EMBL/GenBank/DDBJ databases">
        <authorList>
            <person name="Lanie J.A."/>
            <person name="Ng W.-L."/>
            <person name="Kazmierczak K.M."/>
            <person name="Andrzejewski T.M."/>
            <person name="Davidsen T.M."/>
            <person name="Wayne K.J."/>
            <person name="Tettelin H."/>
            <person name="Glass J.I."/>
            <person name="Rusch D."/>
            <person name="Podicherti R."/>
            <person name="Tsui H.-C.T."/>
            <person name="Winkler M.E."/>
        </authorList>
    </citation>
    <scope>NUCLEOTIDE SEQUENCE</scope>
</reference>
<dbReference type="FunFam" id="1.10.8.10:FF:000001">
    <property type="entry name" value="Elongation factor Ts"/>
    <property type="match status" value="1"/>
</dbReference>
<dbReference type="PROSITE" id="PS01127">
    <property type="entry name" value="EF_TS_2"/>
    <property type="match status" value="1"/>
</dbReference>
<dbReference type="Pfam" id="PF00889">
    <property type="entry name" value="EF_TS"/>
    <property type="match status" value="1"/>
</dbReference>
<evidence type="ECO:0000313" key="5">
    <source>
        <dbReference type="EMBL" id="SVC21755.1"/>
    </source>
</evidence>
<dbReference type="SUPFAM" id="SSF54713">
    <property type="entry name" value="Elongation factor Ts (EF-Ts), dimerisation domain"/>
    <property type="match status" value="1"/>
</dbReference>
<dbReference type="NCBIfam" id="TIGR00116">
    <property type="entry name" value="tsf"/>
    <property type="match status" value="1"/>
</dbReference>
<protein>
    <recommendedName>
        <fullName evidence="4">Translation elongation factor EFTs/EF1B dimerisation domain-containing protein</fullName>
    </recommendedName>
</protein>
<evidence type="ECO:0000256" key="3">
    <source>
        <dbReference type="ARBA" id="ARBA00022917"/>
    </source>
</evidence>
<evidence type="ECO:0000259" key="4">
    <source>
        <dbReference type="Pfam" id="PF00889"/>
    </source>
</evidence>
<dbReference type="Gene3D" id="1.10.286.20">
    <property type="match status" value="1"/>
</dbReference>
<name>A0A382KDU8_9ZZZZ</name>
<evidence type="ECO:0000256" key="1">
    <source>
        <dbReference type="ARBA" id="ARBA00005532"/>
    </source>
</evidence>
<feature type="domain" description="Translation elongation factor EFTs/EF1B dimerisation" evidence="4">
    <location>
        <begin position="56"/>
        <end position="177"/>
    </location>
</feature>
<dbReference type="AlphaFoldDB" id="A0A382KDU8"/>
<feature type="non-terminal residue" evidence="5">
    <location>
        <position position="194"/>
    </location>
</feature>
<dbReference type="InterPro" id="IPR036402">
    <property type="entry name" value="EF-Ts_dimer_sf"/>
</dbReference>
<dbReference type="CDD" id="cd14275">
    <property type="entry name" value="UBA_EF-Ts"/>
    <property type="match status" value="1"/>
</dbReference>